<dbReference type="PROSITE" id="PS51700">
    <property type="entry name" value="SEPARIN"/>
    <property type="match status" value="1"/>
</dbReference>
<evidence type="ECO:0000259" key="5">
    <source>
        <dbReference type="PROSITE" id="PS51700"/>
    </source>
</evidence>
<dbReference type="GO" id="GO:0005737">
    <property type="term" value="C:cytoplasm"/>
    <property type="evidence" value="ECO:0007669"/>
    <property type="project" value="TreeGrafter"/>
</dbReference>
<name>A0A8J2SR62_9STRA</name>
<dbReference type="GO" id="GO:0072686">
    <property type="term" value="C:mitotic spindle"/>
    <property type="evidence" value="ECO:0007669"/>
    <property type="project" value="TreeGrafter"/>
</dbReference>
<sequence>MVPTVPTVYYGPMPRREASANARCNRVELEGGGEVRSLVLRTQLGLKQHASRRAFEDAVVALNDLAAYPGDDSSCDKWLYQAISRAVENKVTNIHALLLADVLKERLERRADAWSFTAVALGAGASVNAARLQLNSIVTTPSLKGAKALAAKGAWSARAITTLLYVMSTEEQCRVQSISPREYADKLRATLWKGAFALEAASPELADIAWTCRRTALEVLVAVAPEAVDIVTSEALHGLSTHKKMAPASVVARVQWFSSLDGQLDPWRATPHIMFEWCTRRAITLDASGDKLGAARVRARGRAQLGDWPLFHGVLYCSDLGKQRKPTIALAEANRCFNCALEISKTDQYISSVWRRAWIALSNAPTAFGHYSDSKACGYSHYETVLLTLARHEWGKYMKESSACNQRADACWLAASFAAKRSALDKVATHSKSAEGMSSAQRAAMGYAATGLVVLRRATDTRTFGVAAALLKRASLRTSGSAVPWIGIANCLDRLKRDFDAAAAAAWSTCYCIDEASIFDAVTCYSRAVVNTMLPPSLLDLLQSSGLMHVKDVLRKRLGICERQSSISTFITAAEELATCDVARAALTLSRASIALVRRGSYTAGAVLANYCMGSPGSNSATDSIACCSLALAIGCESNANNHYRDVTHEASALSGLEGLHDLHSVHVEHLALATALLRDAFASVENVICEIRSCGALARLVPQLHSAIIASSAIAALRSGSIGPSSSMLVTVGGDSVVAPFENLCCCEVGTPPYFDDRHHLLRVQGKPSGNVAEAHLAIALDEALIHMQRRAAAEIGLEMFATQMHLANISGATNALGSLEILSRFPPCWCERNLYAIRDSAQSKAMIQGVLWLHLARLWLVRGCSARASKYVQRAASIKQCHKLRQAARGLELCLAISLQDWGDAALVLDLASHDNSIDFPENIRCLEQVLNEGDLLRRIGKLEIAGRCYKSASKVLKVIDECLTESSPWQVDAISGKQSHAGLLRHCQLLISSGARLIDIGCRRSRAVATYRESLRIQSSSIMLRSSWLRYRLARQLFNVASSNTAAASEVLDLLRHAFSYARRKCEWKLAAKSARALTVAALHFVPGAVSSPLVALLAHSSLGRARHAFATSNDSNSLLSRAMAGVDDLLMGLLEVPNAGALGWCDTLETHDRNVLDRLLAPFPKTFSLVAGFISPTGHLVISRLQRGQQPITLCSGLPESWYDSDTSTSPLGTSAKALKASAAGLRADASLLPQRSKLLFTSRSNHTAARRIWWCQRHSLDSVLHAGLVGFDKSWLGAMRALFATKPASILRPKQSAEVPISVEYQIMQLCFWAAPNITLLEANTLLCASRFGVVDIRGTASPCIMKMLLRLWLTLLYKLTILDLKAALDDLRLSNLGLKRPLLGRLAGVLQKAAITSQCVMQPRKVAKARQPMILALDKQLQFLPFEALSVPRSAPISRVPSLAFALSLATGMNLSVSDTINNDIPMRACCVVDPQANLPSTRHKLAKYLGDTKTNATSGLVWSYAALGDMPPRDVAAQLTAKMPNCAAFLFCGHGYGGAYLESAVASNFMSAVLLMGCSSGALSRVGDFEAKGMALELLARGTPIVVAMLWDVTDRDIDRITLYLLQSMAKSPSCPIPDILNAARRETKLRNLNGAAPVCYGLPISLSIIEHTRRCSKFHCKDQN</sequence>
<dbReference type="OrthoDB" id="10255632at2759"/>
<keyword evidence="3" id="KW-0378">Hydrolase</keyword>
<evidence type="ECO:0000256" key="1">
    <source>
        <dbReference type="ARBA" id="ARBA00000451"/>
    </source>
</evidence>
<dbReference type="GO" id="GO:0006508">
    <property type="term" value="P:proteolysis"/>
    <property type="evidence" value="ECO:0007669"/>
    <property type="project" value="InterPro"/>
</dbReference>
<comment type="caution">
    <text evidence="6">The sequence shown here is derived from an EMBL/GenBank/DDBJ whole genome shotgun (WGS) entry which is preliminary data.</text>
</comment>
<proteinExistence type="predicted"/>
<dbReference type="PANTHER" id="PTHR12792">
    <property type="entry name" value="EXTRA SPINDLE POLES 1-RELATED"/>
    <property type="match status" value="1"/>
</dbReference>
<evidence type="ECO:0000256" key="4">
    <source>
        <dbReference type="ARBA" id="ARBA00022829"/>
    </source>
</evidence>
<reference evidence="6" key="1">
    <citation type="submission" date="2021-11" db="EMBL/GenBank/DDBJ databases">
        <authorList>
            <consortium name="Genoscope - CEA"/>
            <person name="William W."/>
        </authorList>
    </citation>
    <scope>NUCLEOTIDE SEQUENCE</scope>
</reference>
<keyword evidence="7" id="KW-1185">Reference proteome</keyword>
<evidence type="ECO:0000256" key="3">
    <source>
        <dbReference type="ARBA" id="ARBA00022801"/>
    </source>
</evidence>
<gene>
    <name evidence="6" type="ORF">PECAL_3P18560</name>
</gene>
<dbReference type="InterPro" id="IPR005314">
    <property type="entry name" value="Peptidase_C50"/>
</dbReference>
<dbReference type="GO" id="GO:0005634">
    <property type="term" value="C:nucleus"/>
    <property type="evidence" value="ECO:0007669"/>
    <property type="project" value="InterPro"/>
</dbReference>
<evidence type="ECO:0000313" key="6">
    <source>
        <dbReference type="EMBL" id="CAH0371892.1"/>
    </source>
</evidence>
<accession>A0A8J2SR62</accession>
<evidence type="ECO:0000313" key="7">
    <source>
        <dbReference type="Proteomes" id="UP000789595"/>
    </source>
</evidence>
<dbReference type="EC" id="3.4.22.49" evidence="2"/>
<dbReference type="Pfam" id="PF03568">
    <property type="entry name" value="Separin_C"/>
    <property type="match status" value="1"/>
</dbReference>
<dbReference type="GO" id="GO:0051307">
    <property type="term" value="P:meiotic chromosome separation"/>
    <property type="evidence" value="ECO:0007669"/>
    <property type="project" value="TreeGrafter"/>
</dbReference>
<dbReference type="GO" id="GO:0004197">
    <property type="term" value="F:cysteine-type endopeptidase activity"/>
    <property type="evidence" value="ECO:0007669"/>
    <property type="project" value="InterPro"/>
</dbReference>
<feature type="domain" description="Peptidase C50" evidence="5">
    <location>
        <begin position="1472"/>
        <end position="1576"/>
    </location>
</feature>
<dbReference type="InterPro" id="IPR030397">
    <property type="entry name" value="SEPARIN_core_dom"/>
</dbReference>
<evidence type="ECO:0000256" key="2">
    <source>
        <dbReference type="ARBA" id="ARBA00012489"/>
    </source>
</evidence>
<protein>
    <recommendedName>
        <fullName evidence="2">separase</fullName>
        <ecNumber evidence="2">3.4.22.49</ecNumber>
    </recommendedName>
</protein>
<dbReference type="Proteomes" id="UP000789595">
    <property type="component" value="Unassembled WGS sequence"/>
</dbReference>
<organism evidence="6 7">
    <name type="scientific">Pelagomonas calceolata</name>
    <dbReference type="NCBI Taxonomy" id="35677"/>
    <lineage>
        <taxon>Eukaryota</taxon>
        <taxon>Sar</taxon>
        <taxon>Stramenopiles</taxon>
        <taxon>Ochrophyta</taxon>
        <taxon>Pelagophyceae</taxon>
        <taxon>Pelagomonadales</taxon>
        <taxon>Pelagomonadaceae</taxon>
        <taxon>Pelagomonas</taxon>
    </lineage>
</organism>
<dbReference type="EMBL" id="CAKKNE010000003">
    <property type="protein sequence ID" value="CAH0371892.1"/>
    <property type="molecule type" value="Genomic_DNA"/>
</dbReference>
<comment type="catalytic activity">
    <reaction evidence="1">
        <text>All bonds known to be hydrolyzed by this endopeptidase have arginine in P1 and an acidic residue in P4. P6 is often occupied by an acidic residue or by a hydroxy-amino-acid residue, the phosphorylation of which enhances cleavage.</text>
        <dbReference type="EC" id="3.4.22.49"/>
    </reaction>
</comment>
<dbReference type="PANTHER" id="PTHR12792:SF0">
    <property type="entry name" value="SEPARIN"/>
    <property type="match status" value="1"/>
</dbReference>
<keyword evidence="4" id="KW-0159">Chromosome partition</keyword>